<dbReference type="PIRSF" id="PIRSF000398">
    <property type="entry name" value="M_m6A_EcoRV"/>
    <property type="match status" value="1"/>
</dbReference>
<dbReference type="EMBL" id="DS999644">
    <property type="protein sequence ID" value="EFE74539.2"/>
    <property type="molecule type" value="Genomic_DNA"/>
</dbReference>
<dbReference type="InterPro" id="IPR012263">
    <property type="entry name" value="M_m6A_EcoRV"/>
</dbReference>
<evidence type="ECO:0000313" key="5">
    <source>
        <dbReference type="Proteomes" id="UP000003986"/>
    </source>
</evidence>
<dbReference type="GO" id="GO:0032259">
    <property type="term" value="P:methylation"/>
    <property type="evidence" value="ECO:0007669"/>
    <property type="project" value="UniProtKB-KW"/>
</dbReference>
<dbReference type="Gene3D" id="3.40.50.150">
    <property type="entry name" value="Vaccinia Virus protein VP39"/>
    <property type="match status" value="2"/>
</dbReference>
<dbReference type="InterPro" id="IPR012327">
    <property type="entry name" value="MeTrfase_D12"/>
</dbReference>
<reference evidence="5" key="1">
    <citation type="submission" date="2008-10" db="EMBL/GenBank/DDBJ databases">
        <authorList>
            <person name="Molnar K."/>
        </authorList>
    </citation>
    <scope>NUCLEOTIDE SEQUENCE [LARGE SCALE GENOMIC DNA]</scope>
    <source>
        <strain evidence="5">NRRL 15998</strain>
    </source>
</reference>
<keyword evidence="1 4" id="KW-0489">Methyltransferase</keyword>
<name>D6ACB6_STRFL</name>
<reference evidence="5" key="2">
    <citation type="submission" date="2008-12" db="EMBL/GenBank/DDBJ databases">
        <title>Annotation of Streptomyces roseosporus strain NRRL 15998.</title>
        <authorList>
            <consortium name="The Broad Institute Genome Sequencing Platform"/>
            <consortium name="Broad Institute Microbial Sequencing Center"/>
            <person name="Fischbach M."/>
            <person name="Ward D."/>
            <person name="Young S."/>
            <person name="Kodira C.D."/>
            <person name="Zeng Q."/>
            <person name="Koehrsen M."/>
            <person name="Godfrey P."/>
            <person name="Alvarado L."/>
            <person name="Berlin A.M."/>
            <person name="Borenstein D."/>
            <person name="Chen Z."/>
            <person name="Engels R."/>
            <person name="Freedman E."/>
            <person name="Gellesch M."/>
            <person name="Goldberg J."/>
            <person name="Griggs A."/>
            <person name="Gujja S."/>
            <person name="Heiman D.I."/>
            <person name="Hepburn T.A."/>
            <person name="Howarth C."/>
            <person name="Jen D."/>
            <person name="Larson L."/>
            <person name="Lewis B."/>
            <person name="Mehta T."/>
            <person name="Park D."/>
            <person name="Pearson M."/>
            <person name="Roberts A."/>
            <person name="Saif S."/>
            <person name="Shea T.D."/>
            <person name="Shenoy N."/>
            <person name="Sisk P."/>
            <person name="Stolte C."/>
            <person name="Sykes S.N."/>
            <person name="Walk T."/>
            <person name="White J."/>
            <person name="Yandava C."/>
            <person name="Straight P."/>
            <person name="Clardy J."/>
            <person name="Hung D."/>
            <person name="Kolter R."/>
            <person name="Mekalanos J."/>
            <person name="Walker S."/>
            <person name="Walsh C.T."/>
            <person name="Wieland B.L.C."/>
            <person name="Ilzarbe M."/>
            <person name="Galagan J."/>
            <person name="Nusbaum C."/>
            <person name="Birren B."/>
        </authorList>
    </citation>
    <scope>NUCLEOTIDE SEQUENCE [LARGE SCALE GENOMIC DNA]</scope>
    <source>
        <strain evidence="5">NRRL 15998</strain>
    </source>
</reference>
<evidence type="ECO:0000256" key="3">
    <source>
        <dbReference type="ARBA" id="ARBA00022691"/>
    </source>
</evidence>
<protein>
    <submittedName>
        <fullName evidence="4">Methyltransferase</fullName>
    </submittedName>
</protein>
<dbReference type="PANTHER" id="PTHR30481">
    <property type="entry name" value="DNA ADENINE METHYLASE"/>
    <property type="match status" value="1"/>
</dbReference>
<organism evidence="4 5">
    <name type="scientific">Streptomyces filamentosus NRRL 15998</name>
    <dbReference type="NCBI Taxonomy" id="457431"/>
    <lineage>
        <taxon>Bacteria</taxon>
        <taxon>Bacillati</taxon>
        <taxon>Actinomycetota</taxon>
        <taxon>Actinomycetes</taxon>
        <taxon>Kitasatosporales</taxon>
        <taxon>Streptomycetaceae</taxon>
        <taxon>Streptomyces</taxon>
    </lineage>
</organism>
<keyword evidence="3" id="KW-0949">S-adenosyl-L-methionine</keyword>
<dbReference type="Pfam" id="PF02086">
    <property type="entry name" value="MethyltransfD12"/>
    <property type="match status" value="1"/>
</dbReference>
<dbReference type="AlphaFoldDB" id="D6ACB6"/>
<dbReference type="PRINTS" id="PR00505">
    <property type="entry name" value="D12N6MTFRASE"/>
</dbReference>
<keyword evidence="2 4" id="KW-0808">Transferase</keyword>
<proteinExistence type="predicted"/>
<sequence length="303" mass="33628">MARHVPAALCPGGAAVKPPFPYYGAKARIAPWLVGHMPREHRVYVEPFAGSAAVLFARPRPAAHEVLNDLDGNVVAFFRVLRDREAELVRALTLTPYSREEYRAANLDAPAEIDELERARRFFVRTTQSFNAAGAAASKRASWSNGMRRGSSQATTVADVVDRLYAAAARLRKVVIENRPAADLIKLYDAPDVVLYCDPPYLDSTRSGLRDHKRGDYAHDTNTETDHRALAEVLRECRSSVLLSGYGSPLYDELYADWDRAEISVQRPTSNRRGSTGAVGVEVVWSNRPLSRQTDLFDLQATS</sequence>
<evidence type="ECO:0000256" key="2">
    <source>
        <dbReference type="ARBA" id="ARBA00022679"/>
    </source>
</evidence>
<evidence type="ECO:0000313" key="4">
    <source>
        <dbReference type="EMBL" id="EFE74539.2"/>
    </source>
</evidence>
<dbReference type="Proteomes" id="UP000003986">
    <property type="component" value="Unassembled WGS sequence"/>
</dbReference>
<dbReference type="GO" id="GO:0043565">
    <property type="term" value="F:sequence-specific DNA binding"/>
    <property type="evidence" value="ECO:0007669"/>
    <property type="project" value="TreeGrafter"/>
</dbReference>
<dbReference type="GO" id="GO:0009307">
    <property type="term" value="P:DNA restriction-modification system"/>
    <property type="evidence" value="ECO:0007669"/>
    <property type="project" value="InterPro"/>
</dbReference>
<accession>D6ACB6</accession>
<dbReference type="PANTHER" id="PTHR30481:SF4">
    <property type="entry name" value="SITE-SPECIFIC DNA-METHYLTRANSFERASE (ADENINE-SPECIFIC)"/>
    <property type="match status" value="1"/>
</dbReference>
<dbReference type="SUPFAM" id="SSF53335">
    <property type="entry name" value="S-adenosyl-L-methionine-dependent methyltransferases"/>
    <property type="match status" value="1"/>
</dbReference>
<dbReference type="GO" id="GO:0006298">
    <property type="term" value="P:mismatch repair"/>
    <property type="evidence" value="ECO:0007669"/>
    <property type="project" value="TreeGrafter"/>
</dbReference>
<dbReference type="GO" id="GO:1904047">
    <property type="term" value="F:S-adenosyl-L-methionine binding"/>
    <property type="evidence" value="ECO:0007669"/>
    <property type="project" value="TreeGrafter"/>
</dbReference>
<evidence type="ECO:0000256" key="1">
    <source>
        <dbReference type="ARBA" id="ARBA00022603"/>
    </source>
</evidence>
<dbReference type="InterPro" id="IPR029063">
    <property type="entry name" value="SAM-dependent_MTases_sf"/>
</dbReference>
<gene>
    <name evidence="4" type="ORF">SSGG_01905</name>
</gene>
<dbReference type="GO" id="GO:0009007">
    <property type="term" value="F:site-specific DNA-methyltransferase (adenine-specific) activity"/>
    <property type="evidence" value="ECO:0007669"/>
    <property type="project" value="UniProtKB-EC"/>
</dbReference>